<sequence length="94" mass="10567">MPKAIWNGTVLAESDRCEVVEGNQYFPPDAIHSEYFKESNTHTGCPWKGTASYYTIEVDGKTNPDAAWYYPTPKDAAKNITGYIAFWKGVKVEV</sequence>
<gene>
    <name evidence="2" type="ORF">C7B82_02990</name>
</gene>
<dbReference type="PANTHER" id="PTHR34310:SF5">
    <property type="entry name" value="DUF427 DOMAIN PROTEIN (AFU_ORTHOLOGUE AFUA_3G02220)"/>
    <property type="match status" value="1"/>
</dbReference>
<protein>
    <recommendedName>
        <fullName evidence="1">DUF427 domain-containing protein</fullName>
    </recommendedName>
</protein>
<dbReference type="Gene3D" id="2.170.150.40">
    <property type="entry name" value="Domain of unknown function (DUF427)"/>
    <property type="match status" value="1"/>
</dbReference>
<keyword evidence="3" id="KW-1185">Reference proteome</keyword>
<name>A0A2T1EP47_9CYAN</name>
<accession>A0A2T1EP47</accession>
<dbReference type="Pfam" id="PF04248">
    <property type="entry name" value="NTP_transf_9"/>
    <property type="match status" value="1"/>
</dbReference>
<dbReference type="OrthoDB" id="4565346at2"/>
<comment type="caution">
    <text evidence="2">The sequence shown here is derived from an EMBL/GenBank/DDBJ whole genome shotgun (WGS) entry which is preliminary data.</text>
</comment>
<dbReference type="InterPro" id="IPR007361">
    <property type="entry name" value="DUF427"/>
</dbReference>
<evidence type="ECO:0000313" key="3">
    <source>
        <dbReference type="Proteomes" id="UP000239576"/>
    </source>
</evidence>
<dbReference type="EMBL" id="PVWK01000014">
    <property type="protein sequence ID" value="PSB34483.1"/>
    <property type="molecule type" value="Genomic_DNA"/>
</dbReference>
<evidence type="ECO:0000313" key="2">
    <source>
        <dbReference type="EMBL" id="PSB34483.1"/>
    </source>
</evidence>
<dbReference type="AlphaFoldDB" id="A0A2T1EP47"/>
<dbReference type="InterPro" id="IPR038694">
    <property type="entry name" value="DUF427_sf"/>
</dbReference>
<evidence type="ECO:0000259" key="1">
    <source>
        <dbReference type="Pfam" id="PF04248"/>
    </source>
</evidence>
<organism evidence="2 3">
    <name type="scientific">Stenomitos frigidus ULC18</name>
    <dbReference type="NCBI Taxonomy" id="2107698"/>
    <lineage>
        <taxon>Bacteria</taxon>
        <taxon>Bacillati</taxon>
        <taxon>Cyanobacteriota</taxon>
        <taxon>Cyanophyceae</taxon>
        <taxon>Leptolyngbyales</taxon>
        <taxon>Leptolyngbyaceae</taxon>
        <taxon>Stenomitos</taxon>
    </lineage>
</organism>
<dbReference type="PANTHER" id="PTHR34310">
    <property type="entry name" value="DUF427 DOMAIN PROTEIN (AFU_ORTHOLOGUE AFUA_3G02220)"/>
    <property type="match status" value="1"/>
</dbReference>
<feature type="domain" description="DUF427" evidence="1">
    <location>
        <begin position="3"/>
        <end position="88"/>
    </location>
</feature>
<reference evidence="2 3" key="2">
    <citation type="submission" date="2018-03" db="EMBL/GenBank/DDBJ databases">
        <title>The ancient ancestry and fast evolution of plastids.</title>
        <authorList>
            <person name="Moore K.R."/>
            <person name="Magnabosco C."/>
            <person name="Momper L."/>
            <person name="Gold D.A."/>
            <person name="Bosak T."/>
            <person name="Fournier G.P."/>
        </authorList>
    </citation>
    <scope>NUCLEOTIDE SEQUENCE [LARGE SCALE GENOMIC DNA]</scope>
    <source>
        <strain evidence="2 3">ULC18</strain>
    </source>
</reference>
<reference evidence="3" key="1">
    <citation type="submission" date="2018-02" db="EMBL/GenBank/DDBJ databases">
        <authorList>
            <person name="Moore K."/>
            <person name="Momper L."/>
        </authorList>
    </citation>
    <scope>NUCLEOTIDE SEQUENCE [LARGE SCALE GENOMIC DNA]</scope>
    <source>
        <strain evidence="3">ULC18</strain>
    </source>
</reference>
<dbReference type="Proteomes" id="UP000239576">
    <property type="component" value="Unassembled WGS sequence"/>
</dbReference>
<proteinExistence type="predicted"/>
<dbReference type="RefSeq" id="WP_106254858.1">
    <property type="nucleotide sequence ID" value="NZ_CAWNSW010000073.1"/>
</dbReference>